<comment type="similarity">
    <text evidence="2">Belongs to the arsenical resistance-3 (ACR3) (TC 2.A.59) family.</text>
</comment>
<dbReference type="Pfam" id="PF01758">
    <property type="entry name" value="SBF"/>
    <property type="match status" value="1"/>
</dbReference>
<dbReference type="InterPro" id="IPR004706">
    <property type="entry name" value="Arsenical-R_Acr3"/>
</dbReference>
<protein>
    <submittedName>
        <fullName evidence="9">Arsenical-resistance protein</fullName>
    </submittedName>
</protein>
<sequence>MIKRFLEKLHNFRLLPVFVIVSMIIGIAIGKWYGISNFALTPPIDAIKSIFHGTYEFSIGNTLALGVVVGLFMMMYPAMANIKFEDLGKAARSPKQLLIVMFFNYAVAPFFMLLLAKIFLSGEPDLYTGLVLYGLAPCIAMVIVFTYLSAGNGPLAIILVALNSIIQMILIPVYAKLLLGEIQFDVWVVGESVLLYLGIPLIAGMLTRFLGVRRFGEEWFHKLKFYLDTMSIVGLLFTLVVMFALKGDLILEKPFFIVQMAIPMTLFFWIMFVVVYLVGWKLGLNYKDAVAVGFNSTGRDFEIAIAIAITAFNPTVALATVIGPLIEVPVMLALVWFAKNTEFKLFKGRE</sequence>
<dbReference type="PANTHER" id="PTHR43057:SF1">
    <property type="entry name" value="ARSENICAL-RESISTANCE PROTEIN 3"/>
    <property type="match status" value="1"/>
</dbReference>
<feature type="transmembrane region" description="Helical" evidence="8">
    <location>
        <begin position="97"/>
        <end position="120"/>
    </location>
</feature>
<evidence type="ECO:0000256" key="3">
    <source>
        <dbReference type="ARBA" id="ARBA00022448"/>
    </source>
</evidence>
<dbReference type="GO" id="GO:0015104">
    <property type="term" value="F:antimonite transmembrane transporter activity"/>
    <property type="evidence" value="ECO:0007669"/>
    <property type="project" value="TreeGrafter"/>
</dbReference>
<keyword evidence="6 8" id="KW-1133">Transmembrane helix</keyword>
<dbReference type="GO" id="GO:0015297">
    <property type="term" value="F:antiporter activity"/>
    <property type="evidence" value="ECO:0007669"/>
    <property type="project" value="InterPro"/>
</dbReference>
<feature type="transmembrane region" description="Helical" evidence="8">
    <location>
        <begin position="55"/>
        <end position="76"/>
    </location>
</feature>
<dbReference type="PIRSF" id="PIRSF005508">
    <property type="entry name" value="Acr3"/>
    <property type="match status" value="1"/>
</dbReference>
<feature type="transmembrane region" description="Helical" evidence="8">
    <location>
        <begin position="301"/>
        <end position="326"/>
    </location>
</feature>
<feature type="transmembrane region" description="Helical" evidence="8">
    <location>
        <begin position="225"/>
        <end position="245"/>
    </location>
</feature>
<feature type="transmembrane region" description="Helical" evidence="8">
    <location>
        <begin position="257"/>
        <end position="280"/>
    </location>
</feature>
<keyword evidence="5 8" id="KW-0812">Transmembrane</keyword>
<feature type="transmembrane region" description="Helical" evidence="8">
    <location>
        <begin position="194"/>
        <end position="213"/>
    </location>
</feature>
<accession>A0A5J4L0Q9</accession>
<dbReference type="GO" id="GO:0005886">
    <property type="term" value="C:plasma membrane"/>
    <property type="evidence" value="ECO:0007669"/>
    <property type="project" value="UniProtKB-SubCell"/>
</dbReference>
<keyword evidence="3" id="KW-0813">Transport</keyword>
<proteinExistence type="inferred from homology"/>
<feature type="transmembrane region" description="Helical" evidence="8">
    <location>
        <begin position="12"/>
        <end position="35"/>
    </location>
</feature>
<evidence type="ECO:0000256" key="7">
    <source>
        <dbReference type="ARBA" id="ARBA00023136"/>
    </source>
</evidence>
<evidence type="ECO:0000313" key="9">
    <source>
        <dbReference type="EMBL" id="GER93815.1"/>
    </source>
</evidence>
<evidence type="ECO:0000256" key="8">
    <source>
        <dbReference type="SAM" id="Phobius"/>
    </source>
</evidence>
<feature type="transmembrane region" description="Helical" evidence="8">
    <location>
        <begin position="155"/>
        <end position="174"/>
    </location>
</feature>
<name>A0A5J4L0Q9_9ZZZZ</name>
<comment type="subcellular location">
    <subcellularLocation>
        <location evidence="1">Cell membrane</location>
        <topology evidence="1">Multi-pass membrane protein</topology>
    </subcellularLocation>
</comment>
<organism evidence="9">
    <name type="scientific">hot springs metagenome</name>
    <dbReference type="NCBI Taxonomy" id="433727"/>
    <lineage>
        <taxon>unclassified sequences</taxon>
        <taxon>metagenomes</taxon>
        <taxon>ecological metagenomes</taxon>
    </lineage>
</organism>
<comment type="caution">
    <text evidence="9">The sequence shown here is derived from an EMBL/GenBank/DDBJ whole genome shotgun (WGS) entry which is preliminary data.</text>
</comment>
<evidence type="ECO:0000256" key="5">
    <source>
        <dbReference type="ARBA" id="ARBA00022692"/>
    </source>
</evidence>
<dbReference type="AlphaFoldDB" id="A0A5J4L0Q9"/>
<keyword evidence="7 8" id="KW-0472">Membrane</keyword>
<dbReference type="InterPro" id="IPR038770">
    <property type="entry name" value="Na+/solute_symporter_sf"/>
</dbReference>
<feature type="transmembrane region" description="Helical" evidence="8">
    <location>
        <begin position="126"/>
        <end position="148"/>
    </location>
</feature>
<dbReference type="PANTHER" id="PTHR43057">
    <property type="entry name" value="ARSENITE EFFLUX TRANSPORTER"/>
    <property type="match status" value="1"/>
</dbReference>
<evidence type="ECO:0000256" key="6">
    <source>
        <dbReference type="ARBA" id="ARBA00022989"/>
    </source>
</evidence>
<reference evidence="9" key="1">
    <citation type="submission" date="2019-10" db="EMBL/GenBank/DDBJ databases">
        <title>Metagenomic sequencing of thiosulfate-disproportionating enrichment culture.</title>
        <authorList>
            <person name="Umezawa K."/>
            <person name="Kojima H."/>
            <person name="Fukui M."/>
        </authorList>
    </citation>
    <scope>NUCLEOTIDE SEQUENCE</scope>
    <source>
        <strain evidence="9">45J</strain>
    </source>
</reference>
<dbReference type="Gene3D" id="1.20.1530.20">
    <property type="match status" value="1"/>
</dbReference>
<keyword evidence="4" id="KW-1003">Cell membrane</keyword>
<evidence type="ECO:0000256" key="4">
    <source>
        <dbReference type="ARBA" id="ARBA00022475"/>
    </source>
</evidence>
<dbReference type="GO" id="GO:0015105">
    <property type="term" value="F:arsenite transmembrane transporter activity"/>
    <property type="evidence" value="ECO:0007669"/>
    <property type="project" value="TreeGrafter"/>
</dbReference>
<dbReference type="InterPro" id="IPR002657">
    <property type="entry name" value="BilAc:Na_symport/Acr3"/>
</dbReference>
<gene>
    <name evidence="9" type="ORF">A45J_1571</name>
</gene>
<evidence type="ECO:0000256" key="1">
    <source>
        <dbReference type="ARBA" id="ARBA00004651"/>
    </source>
</evidence>
<dbReference type="EMBL" id="BLAB01000001">
    <property type="protein sequence ID" value="GER93815.1"/>
    <property type="molecule type" value="Genomic_DNA"/>
</dbReference>
<evidence type="ECO:0000256" key="2">
    <source>
        <dbReference type="ARBA" id="ARBA00010110"/>
    </source>
</evidence>